<keyword evidence="4" id="KW-1185">Reference proteome</keyword>
<reference evidence="3" key="2">
    <citation type="submission" date="2025-09" db="UniProtKB">
        <authorList>
            <consortium name="Ensembl"/>
        </authorList>
    </citation>
    <scope>IDENTIFICATION</scope>
</reference>
<evidence type="ECO:0000313" key="4">
    <source>
        <dbReference type="Proteomes" id="UP000261360"/>
    </source>
</evidence>
<evidence type="ECO:0008006" key="5">
    <source>
        <dbReference type="Google" id="ProtNLM"/>
    </source>
</evidence>
<dbReference type="GO" id="GO:0045104">
    <property type="term" value="P:intermediate filament cytoskeleton organization"/>
    <property type="evidence" value="ECO:0007669"/>
    <property type="project" value="InterPro"/>
</dbReference>
<protein>
    <recommendedName>
        <fullName evidence="5">PLEC</fullName>
    </recommendedName>
</protein>
<dbReference type="PANTHER" id="PTHR23169:SF21">
    <property type="entry name" value="EPIPLAKIN"/>
    <property type="match status" value="1"/>
</dbReference>
<reference evidence="3" key="1">
    <citation type="submission" date="2025-08" db="UniProtKB">
        <authorList>
            <consortium name="Ensembl"/>
        </authorList>
    </citation>
    <scope>IDENTIFICATION</scope>
</reference>
<dbReference type="GO" id="GO:0005737">
    <property type="term" value="C:cytoplasm"/>
    <property type="evidence" value="ECO:0007669"/>
    <property type="project" value="TreeGrafter"/>
</dbReference>
<dbReference type="InterPro" id="IPR043197">
    <property type="entry name" value="Plakin"/>
</dbReference>
<dbReference type="GO" id="GO:0005198">
    <property type="term" value="F:structural molecule activity"/>
    <property type="evidence" value="ECO:0007669"/>
    <property type="project" value="TreeGrafter"/>
</dbReference>
<dbReference type="GO" id="GO:0016020">
    <property type="term" value="C:membrane"/>
    <property type="evidence" value="ECO:0007669"/>
    <property type="project" value="TreeGrafter"/>
</dbReference>
<dbReference type="GO" id="GO:0042060">
    <property type="term" value="P:wound healing"/>
    <property type="evidence" value="ECO:0007669"/>
    <property type="project" value="TreeGrafter"/>
</dbReference>
<evidence type="ECO:0000256" key="1">
    <source>
        <dbReference type="ARBA" id="ARBA00022553"/>
    </source>
</evidence>
<dbReference type="SUPFAM" id="SSF75399">
    <property type="entry name" value="Plakin repeat"/>
    <property type="match status" value="1"/>
</dbReference>
<organism evidence="3 4">
    <name type="scientific">Seriola lalandi dorsalis</name>
    <dbReference type="NCBI Taxonomy" id="1841481"/>
    <lineage>
        <taxon>Eukaryota</taxon>
        <taxon>Metazoa</taxon>
        <taxon>Chordata</taxon>
        <taxon>Craniata</taxon>
        <taxon>Vertebrata</taxon>
        <taxon>Euteleostomi</taxon>
        <taxon>Actinopterygii</taxon>
        <taxon>Neopterygii</taxon>
        <taxon>Teleostei</taxon>
        <taxon>Neoteleostei</taxon>
        <taxon>Acanthomorphata</taxon>
        <taxon>Carangaria</taxon>
        <taxon>Carangiformes</taxon>
        <taxon>Carangidae</taxon>
        <taxon>Seriola</taxon>
    </lineage>
</organism>
<evidence type="ECO:0000313" key="3">
    <source>
        <dbReference type="Ensembl" id="ENSSLDP00000020962.1"/>
    </source>
</evidence>
<dbReference type="Ensembl" id="ENSSLDT00000021656.1">
    <property type="protein sequence ID" value="ENSSLDP00000020962.1"/>
    <property type="gene ID" value="ENSSLDG00000016384.1"/>
</dbReference>
<dbReference type="PANTHER" id="PTHR23169">
    <property type="entry name" value="ENVOPLAKIN"/>
    <property type="match status" value="1"/>
</dbReference>
<name>A0A3B4XVT3_SERLL</name>
<dbReference type="Gene3D" id="3.90.1290.10">
    <property type="entry name" value="Plakin repeat"/>
    <property type="match status" value="1"/>
</dbReference>
<dbReference type="AlphaFoldDB" id="A0A3B4XVT3"/>
<dbReference type="Pfam" id="PF00681">
    <property type="entry name" value="Plectin"/>
    <property type="match status" value="2"/>
</dbReference>
<dbReference type="GO" id="GO:0005882">
    <property type="term" value="C:intermediate filament"/>
    <property type="evidence" value="ECO:0007669"/>
    <property type="project" value="TreeGrafter"/>
</dbReference>
<dbReference type="InterPro" id="IPR035915">
    <property type="entry name" value="Plakin_repeat_sf"/>
</dbReference>
<sequence length="276" mass="30846">SGSCRQRPAKMDGLQIKQNGHTEVHRPVAGIFLENTKEKITIYQAMKKRMLKAGTALALLEAQAATGGIIDPKNNRVLPVADAVKEGVVGPEMKEKLLTAEKAISGYVDPYTKQTISVFQAMQKDLVPRDYGLRLLEAQIATQGLFDPTQKSNISIESAIQKGYYEKGLLNDQMSELKVFYHPISQENLSYQNLLEKCTVEPVTGLCLLPLNGKSGSLNFNFIDYQSKMALKNEKVKVTCGKYMGMTVSLWELLMSEYFDEQQSLTCFHITYRSST</sequence>
<keyword evidence="1" id="KW-0597">Phosphoprotein</keyword>
<proteinExistence type="predicted"/>
<dbReference type="Proteomes" id="UP000261360">
    <property type="component" value="Unplaced"/>
</dbReference>
<dbReference type="STRING" id="1841481.ENSSLDP00000020962"/>
<evidence type="ECO:0000256" key="2">
    <source>
        <dbReference type="ARBA" id="ARBA00022737"/>
    </source>
</evidence>
<dbReference type="InterPro" id="IPR001101">
    <property type="entry name" value="Plectin_repeat"/>
</dbReference>
<dbReference type="GeneTree" id="ENSGT00940000162855"/>
<accession>A0A3B4XVT3</accession>
<keyword evidence="2" id="KW-0677">Repeat</keyword>
<dbReference type="SMART" id="SM00250">
    <property type="entry name" value="PLEC"/>
    <property type="match status" value="4"/>
</dbReference>